<dbReference type="PANTHER" id="PTHR47738">
    <property type="entry name" value="PTS SYSTEM FRUCTOSE-LIKE EIIA COMPONENT-RELATED"/>
    <property type="match status" value="1"/>
</dbReference>
<evidence type="ECO:0000313" key="2">
    <source>
        <dbReference type="EMBL" id="RKQ69742.1"/>
    </source>
</evidence>
<dbReference type="GO" id="GO:0030295">
    <property type="term" value="F:protein kinase activator activity"/>
    <property type="evidence" value="ECO:0007669"/>
    <property type="project" value="TreeGrafter"/>
</dbReference>
<accession>A0A420WFK3</accession>
<dbReference type="InterPro" id="IPR016152">
    <property type="entry name" value="PTrfase/Anion_transptr"/>
</dbReference>
<reference evidence="2 3" key="1">
    <citation type="submission" date="2018-10" db="EMBL/GenBank/DDBJ databases">
        <title>Genomic Encyclopedia of Type Strains, Phase IV (KMG-IV): sequencing the most valuable type-strain genomes for metagenomic binning, comparative biology and taxonomic classification.</title>
        <authorList>
            <person name="Goeker M."/>
        </authorList>
    </citation>
    <scope>NUCLEOTIDE SEQUENCE [LARGE SCALE GENOMIC DNA]</scope>
    <source>
        <strain evidence="2 3">DSM 22008</strain>
    </source>
</reference>
<dbReference type="RefSeq" id="WP_121102714.1">
    <property type="nucleotide sequence ID" value="NZ_RBII01000002.1"/>
</dbReference>
<dbReference type="InterPro" id="IPR051541">
    <property type="entry name" value="PTS_SugarTrans_NitroReg"/>
</dbReference>
<organism evidence="2 3">
    <name type="scientific">Litorimonas taeanensis</name>
    <dbReference type="NCBI Taxonomy" id="568099"/>
    <lineage>
        <taxon>Bacteria</taxon>
        <taxon>Pseudomonadati</taxon>
        <taxon>Pseudomonadota</taxon>
        <taxon>Alphaproteobacteria</taxon>
        <taxon>Maricaulales</taxon>
        <taxon>Robiginitomaculaceae</taxon>
    </lineage>
</organism>
<name>A0A420WFK3_9PROT</name>
<dbReference type="EMBL" id="RBII01000002">
    <property type="protein sequence ID" value="RKQ69742.1"/>
    <property type="molecule type" value="Genomic_DNA"/>
</dbReference>
<sequence>MTTPPLFSADSVLFDVNAGSQKQLFQEIATKLIKTQNLESKGIACRDIVAAAVERERLGSTGVGNGVALPHARLDGVEHVSAIFAKLSQPLEFDSVDDRDVDLVVFLLAPGDAGGAHLRALAKVSRLLRRQEIRARLRAAPNAEALFTILTDLSDAKAA</sequence>
<protein>
    <submittedName>
        <fullName evidence="2">Phosphotransferase IIA-like nitrogen-regulatory protein PtsN</fullName>
    </submittedName>
</protein>
<dbReference type="AlphaFoldDB" id="A0A420WFK3"/>
<dbReference type="Pfam" id="PF00359">
    <property type="entry name" value="PTS_EIIA_2"/>
    <property type="match status" value="1"/>
</dbReference>
<dbReference type="FunCoup" id="A0A420WFK3">
    <property type="interactions" value="155"/>
</dbReference>
<dbReference type="Gene3D" id="3.40.930.10">
    <property type="entry name" value="Mannitol-specific EII, Chain A"/>
    <property type="match status" value="1"/>
</dbReference>
<dbReference type="Proteomes" id="UP000282211">
    <property type="component" value="Unassembled WGS sequence"/>
</dbReference>
<dbReference type="CDD" id="cd00211">
    <property type="entry name" value="PTS_IIA_fru"/>
    <property type="match status" value="1"/>
</dbReference>
<feature type="domain" description="PTS EIIA type-2" evidence="1">
    <location>
        <begin position="5"/>
        <end position="153"/>
    </location>
</feature>
<dbReference type="OrthoDB" id="95460at2"/>
<proteinExistence type="predicted"/>
<evidence type="ECO:0000313" key="3">
    <source>
        <dbReference type="Proteomes" id="UP000282211"/>
    </source>
</evidence>
<comment type="caution">
    <text evidence="2">The sequence shown here is derived from an EMBL/GenBank/DDBJ whole genome shotgun (WGS) entry which is preliminary data.</text>
</comment>
<dbReference type="PROSITE" id="PS00372">
    <property type="entry name" value="PTS_EIIA_TYPE_2_HIS"/>
    <property type="match status" value="1"/>
</dbReference>
<keyword evidence="3" id="KW-1185">Reference proteome</keyword>
<dbReference type="SUPFAM" id="SSF55804">
    <property type="entry name" value="Phoshotransferase/anion transport protein"/>
    <property type="match status" value="1"/>
</dbReference>
<dbReference type="GO" id="GO:0016740">
    <property type="term" value="F:transferase activity"/>
    <property type="evidence" value="ECO:0007669"/>
    <property type="project" value="UniProtKB-KW"/>
</dbReference>
<dbReference type="InterPro" id="IPR002178">
    <property type="entry name" value="PTS_EIIA_type-2_dom"/>
</dbReference>
<keyword evidence="2" id="KW-0808">Transferase</keyword>
<dbReference type="PROSITE" id="PS51094">
    <property type="entry name" value="PTS_EIIA_TYPE_2"/>
    <property type="match status" value="1"/>
</dbReference>
<gene>
    <name evidence="2" type="ORF">DES40_2551</name>
</gene>
<dbReference type="InParanoid" id="A0A420WFK3"/>
<evidence type="ECO:0000259" key="1">
    <source>
        <dbReference type="PROSITE" id="PS51094"/>
    </source>
</evidence>
<dbReference type="PANTHER" id="PTHR47738:SF1">
    <property type="entry name" value="NITROGEN REGULATORY PROTEIN"/>
    <property type="match status" value="1"/>
</dbReference>